<feature type="transmembrane region" description="Helical" evidence="1">
    <location>
        <begin position="328"/>
        <end position="348"/>
    </location>
</feature>
<dbReference type="Proteomes" id="UP000177010">
    <property type="component" value="Unassembled WGS sequence"/>
</dbReference>
<feature type="transmembrane region" description="Helical" evidence="1">
    <location>
        <begin position="158"/>
        <end position="177"/>
    </location>
</feature>
<feature type="transmembrane region" description="Helical" evidence="1">
    <location>
        <begin position="360"/>
        <end position="380"/>
    </location>
</feature>
<dbReference type="Pfam" id="PF09586">
    <property type="entry name" value="YfhO"/>
    <property type="match status" value="1"/>
</dbReference>
<feature type="transmembrane region" description="Helical" evidence="1">
    <location>
        <begin position="298"/>
        <end position="316"/>
    </location>
</feature>
<keyword evidence="1" id="KW-0472">Membrane</keyword>
<feature type="transmembrane region" description="Helical" evidence="1">
    <location>
        <begin position="442"/>
        <end position="461"/>
    </location>
</feature>
<proteinExistence type="predicted"/>
<dbReference type="RefSeq" id="WP_070368003.1">
    <property type="nucleotide sequence ID" value="NZ_JAZHVW010000003.1"/>
</dbReference>
<feature type="transmembrane region" description="Helical" evidence="1">
    <location>
        <begin position="237"/>
        <end position="257"/>
    </location>
</feature>
<feature type="transmembrane region" description="Helical" evidence="1">
    <location>
        <begin position="856"/>
        <end position="874"/>
    </location>
</feature>
<evidence type="ECO:0000313" key="2">
    <source>
        <dbReference type="EMBL" id="OFA10660.1"/>
    </source>
</evidence>
<feature type="transmembrane region" description="Helical" evidence="1">
    <location>
        <begin position="106"/>
        <end position="126"/>
    </location>
</feature>
<dbReference type="STRING" id="481719.LASUN_15660"/>
<accession>A0A1E7XC10</accession>
<feature type="transmembrane region" description="Helical" evidence="1">
    <location>
        <begin position="133"/>
        <end position="152"/>
    </location>
</feature>
<organism evidence="2 3">
    <name type="scientific">Lentilactobacillus sunkii</name>
    <dbReference type="NCBI Taxonomy" id="481719"/>
    <lineage>
        <taxon>Bacteria</taxon>
        <taxon>Bacillati</taxon>
        <taxon>Bacillota</taxon>
        <taxon>Bacilli</taxon>
        <taxon>Lactobacillales</taxon>
        <taxon>Lactobacillaceae</taxon>
        <taxon>Lentilactobacillus</taxon>
    </lineage>
</organism>
<feature type="transmembrane region" description="Helical" evidence="1">
    <location>
        <begin position="386"/>
        <end position="405"/>
    </location>
</feature>
<gene>
    <name evidence="2" type="ORF">LASUN_15660</name>
</gene>
<feature type="transmembrane region" description="Helical" evidence="1">
    <location>
        <begin position="417"/>
        <end position="436"/>
    </location>
</feature>
<dbReference type="AlphaFoldDB" id="A0A1E7XC10"/>
<protein>
    <submittedName>
        <fullName evidence="2">Bacterial membrane protein YfhO</fullName>
    </submittedName>
</protein>
<name>A0A1E7XC10_9LACO</name>
<dbReference type="PANTHER" id="PTHR38454">
    <property type="entry name" value="INTEGRAL MEMBRANE PROTEIN-RELATED"/>
    <property type="match status" value="1"/>
</dbReference>
<dbReference type="InterPro" id="IPR018580">
    <property type="entry name" value="Uncharacterised_YfhO"/>
</dbReference>
<keyword evidence="1" id="KW-0812">Transmembrane</keyword>
<sequence>MKSKKITKISILVLCFLVPVLISTSYFIFRHFAPFGNSSVMTVDLGQQYIDFYTSFHDTLLHSPSGFLFSFSKALGGDMMGTWAYYLMSPLNLIMLLFPLSKLPSILGIITILKYGLAGLSFGYFLMKVTKHASWAVIGFAASYSMMGWMVANQFNMLWTDVLFVLPLIFLGLFKILKNQSSALYIVSLTAMLIMNYYMSYMVAIFLTLFMFIYWAAKALPVENQTSAKAVLKWLKASILSGILAAWLLVPTFFSLLGSKTQYSKGQYKIKFEYNPLDMLGKFFNGSVNFNELPAGTANVFVASVVLILFVYYFFIPTIKRNVKIANLSLTAFMILSMCFQPLDLFWHGMQLPVWYTFRFSYLFSFWMILTAFQAFLHILDEGINWKGYLITAGIMALGVLYVELRWKHLEYMRHFDFLWGCVYLVVSLGIIVFLGLYRKNIVLAMTLAVLMSGEMALNMVTSLNHLDYLKASNYTAFERVLRNHVDKIKQKDKGFYRIGSTFSRTKNDAFTGNYNGGSIFSSTLESDTSQFFKNIGQPNGDSFVLYSNGTMFTDSLLNMKYYMSHQIPETNPNKKPKKQLLTTMTRKPDYNNYNLLSQDALIGTYRNPYAVPIGFLTPEAGMKQNSISKSPITYQNKIAHRLDPSIHNLFEPAKYTDIRYNNIQPISQLNNAVLKKKNLLEMSYIIFTVPIEKNTSYYMTLGTEINKGNISISVDGQSQTQFTPSEKTIIANIATGTTINTTANVQIFVNKNNALLQDVKLYKVHNSKIAKFSKDLNSRPYKVTKWNNHQLTGTVDVKANNQSLTTTIPFENGWTAKVDGKSVQPKRWAKMFTYIPISKGHHKVVFTYWPEGIKTGILITVFGLAFIGTEFVLKRRKKHQSSKSDNVSNDK</sequence>
<dbReference type="PANTHER" id="PTHR38454:SF1">
    <property type="entry name" value="INTEGRAL MEMBRANE PROTEIN"/>
    <property type="match status" value="1"/>
</dbReference>
<evidence type="ECO:0000256" key="1">
    <source>
        <dbReference type="SAM" id="Phobius"/>
    </source>
</evidence>
<dbReference type="EMBL" id="MIQE01000014">
    <property type="protein sequence ID" value="OFA10660.1"/>
    <property type="molecule type" value="Genomic_DNA"/>
</dbReference>
<feature type="transmembrane region" description="Helical" evidence="1">
    <location>
        <begin position="83"/>
        <end position="100"/>
    </location>
</feature>
<comment type="caution">
    <text evidence="2">The sequence shown here is derived from an EMBL/GenBank/DDBJ whole genome shotgun (WGS) entry which is preliminary data.</text>
</comment>
<feature type="transmembrane region" description="Helical" evidence="1">
    <location>
        <begin position="9"/>
        <end position="29"/>
    </location>
</feature>
<feature type="transmembrane region" description="Helical" evidence="1">
    <location>
        <begin position="198"/>
        <end position="217"/>
    </location>
</feature>
<evidence type="ECO:0000313" key="3">
    <source>
        <dbReference type="Proteomes" id="UP000177010"/>
    </source>
</evidence>
<reference evidence="2 3" key="1">
    <citation type="submission" date="2016-09" db="EMBL/GenBank/DDBJ databases">
        <title>Genome Sequence of Lactobacillus sunkii Strain CG01.</title>
        <authorList>
            <person name="Poehlein A."/>
            <person name="Gabris C."/>
            <person name="Bengelsdorf F.R."/>
            <person name="Duerre P."/>
            <person name="Daniel R."/>
        </authorList>
    </citation>
    <scope>NUCLEOTIDE SEQUENCE [LARGE SCALE GENOMIC DNA]</scope>
    <source>
        <strain evidence="2 3">CG_D</strain>
    </source>
</reference>
<keyword evidence="1" id="KW-1133">Transmembrane helix</keyword>